<dbReference type="InterPro" id="IPR015847">
    <property type="entry name" value="ExoRNase_PH_dom2"/>
</dbReference>
<gene>
    <name evidence="8 10" type="primary">pnp</name>
    <name evidence="10" type="ORF">ENJ89_06660</name>
</gene>
<dbReference type="Gene3D" id="2.40.50.140">
    <property type="entry name" value="Nucleic acid-binding proteins"/>
    <property type="match status" value="1"/>
</dbReference>
<evidence type="ECO:0000256" key="2">
    <source>
        <dbReference type="ARBA" id="ARBA00022490"/>
    </source>
</evidence>
<evidence type="ECO:0000256" key="1">
    <source>
        <dbReference type="ARBA" id="ARBA00007404"/>
    </source>
</evidence>
<dbReference type="InterPro" id="IPR036456">
    <property type="entry name" value="PNPase_PH_RNA-bd_sf"/>
</dbReference>
<dbReference type="EMBL" id="DROD01000448">
    <property type="protein sequence ID" value="HHJ52858.1"/>
    <property type="molecule type" value="Genomic_DNA"/>
</dbReference>
<name>A0A7V5UF23_CALAY</name>
<feature type="binding site" evidence="8">
    <location>
        <position position="489"/>
    </location>
    <ligand>
        <name>Mg(2+)</name>
        <dbReference type="ChEBI" id="CHEBI:18420"/>
    </ligand>
</feature>
<accession>A0A7V5UF23</accession>
<dbReference type="Proteomes" id="UP000886124">
    <property type="component" value="Unassembled WGS sequence"/>
</dbReference>
<dbReference type="GO" id="GO:0000287">
    <property type="term" value="F:magnesium ion binding"/>
    <property type="evidence" value="ECO:0007669"/>
    <property type="project" value="UniProtKB-UniRule"/>
</dbReference>
<comment type="subcellular location">
    <subcellularLocation>
        <location evidence="8">Cytoplasm</location>
    </subcellularLocation>
</comment>
<sequence>MIVSKSIEINGKTLTIETGKMAKQADGAVMVRYADTVVLVTAVAAEDPSDNLDFFPLTIEYREKTFSAGKIPGGFIKREGRPSEKEILSARLIDRPIRPLFPDGFRNETQIIATVLSMDKENDPDVLAGLGASAALTISNIPFDGPIATVRVAKLNGDYVINPTIPQYEEADLELVVAGSKESIMMVEGEAKEVSEEDLLAAIDFAHETIKKLVDLQLELAGELNVVKRELVPSQVPEGLEEKVKEIALPGIKEAVRIPEKSERRTALKQIKEQVMEQLAEEYPEAEPFIKVILHDLEKDEVRAMILNEQKRLDGRGMTDIRPITCEVGLLPRTHGSALFTRGQTQALGVVTLGTKADEQIVDALEGETSKRYLLHYNFPPFCTGEVKPIRGVSRREIGHGNLAERALKPVIPLNGGFPYTIRIVSEILESNGSSSMATVCAGSMALMDAGVPVSGAVAGIAMGLIKEGDRIAILSDILGDEDHLGDMDFKVAGTEKGITAVQMDIKIQGISREIMERALEQARQGRQHIMSKMNEAIEKPNPEISRWAPRILEFHVPIDKIGAIIGPGGKTIRHIIEEAGTDVQIDIDEDGKVTVASPDFEQASTARSMIEALIAEPEIGKAYKGTVKRIRDFGAFVEFMPGKEGMVHISELDTRHIKKVTDVVKEGDVIDVMVTRIDRDGKIALSRKAFLRKNQKRDHHHSDGHKNR</sequence>
<dbReference type="Gene3D" id="3.30.230.70">
    <property type="entry name" value="GHMP Kinase, N-terminal domain"/>
    <property type="match status" value="2"/>
</dbReference>
<keyword evidence="2 8" id="KW-0963">Cytoplasm</keyword>
<dbReference type="CDD" id="cd04472">
    <property type="entry name" value="S1_PNPase"/>
    <property type="match status" value="1"/>
</dbReference>
<dbReference type="Pfam" id="PF00575">
    <property type="entry name" value="S1"/>
    <property type="match status" value="1"/>
</dbReference>
<proteinExistence type="inferred from homology"/>
<evidence type="ECO:0000256" key="8">
    <source>
        <dbReference type="HAMAP-Rule" id="MF_01595"/>
    </source>
</evidence>
<feature type="domain" description="S1 motif" evidence="9">
    <location>
        <begin position="621"/>
        <end position="689"/>
    </location>
</feature>
<dbReference type="Pfam" id="PF03726">
    <property type="entry name" value="PNPase"/>
    <property type="match status" value="1"/>
</dbReference>
<dbReference type="PROSITE" id="PS50126">
    <property type="entry name" value="S1"/>
    <property type="match status" value="1"/>
</dbReference>
<dbReference type="NCBIfam" id="TIGR03591">
    <property type="entry name" value="polynuc_phos"/>
    <property type="match status" value="1"/>
</dbReference>
<dbReference type="CDD" id="cd11364">
    <property type="entry name" value="RNase_PH_PNPase_2"/>
    <property type="match status" value="1"/>
</dbReference>
<dbReference type="SUPFAM" id="SSF50249">
    <property type="entry name" value="Nucleic acid-binding proteins"/>
    <property type="match status" value="1"/>
</dbReference>
<evidence type="ECO:0000256" key="6">
    <source>
        <dbReference type="ARBA" id="ARBA00022842"/>
    </source>
</evidence>
<dbReference type="InterPro" id="IPR020568">
    <property type="entry name" value="Ribosomal_Su5_D2-typ_SF"/>
</dbReference>
<dbReference type="SMART" id="SM00322">
    <property type="entry name" value="KH"/>
    <property type="match status" value="1"/>
</dbReference>
<dbReference type="PIRSF" id="PIRSF005499">
    <property type="entry name" value="PNPase"/>
    <property type="match status" value="1"/>
</dbReference>
<comment type="catalytic activity">
    <reaction evidence="8">
        <text>RNA(n+1) + phosphate = RNA(n) + a ribonucleoside 5'-diphosphate</text>
        <dbReference type="Rhea" id="RHEA:22096"/>
        <dbReference type="Rhea" id="RHEA-COMP:14527"/>
        <dbReference type="Rhea" id="RHEA-COMP:17342"/>
        <dbReference type="ChEBI" id="CHEBI:43474"/>
        <dbReference type="ChEBI" id="CHEBI:57930"/>
        <dbReference type="ChEBI" id="CHEBI:140395"/>
        <dbReference type="EC" id="2.7.7.8"/>
    </reaction>
</comment>
<evidence type="ECO:0000256" key="7">
    <source>
        <dbReference type="ARBA" id="ARBA00022884"/>
    </source>
</evidence>
<dbReference type="CDD" id="cd02393">
    <property type="entry name" value="KH-I_PNPase"/>
    <property type="match status" value="1"/>
</dbReference>
<comment type="similarity">
    <text evidence="1 8">Belongs to the polyribonucleotide nucleotidyltransferase family.</text>
</comment>
<keyword evidence="6 8" id="KW-0460">Magnesium</keyword>
<evidence type="ECO:0000256" key="3">
    <source>
        <dbReference type="ARBA" id="ARBA00022679"/>
    </source>
</evidence>
<dbReference type="SUPFAM" id="SSF55666">
    <property type="entry name" value="Ribonuclease PH domain 2-like"/>
    <property type="match status" value="2"/>
</dbReference>
<reference evidence="10" key="1">
    <citation type="journal article" date="2020" name="mSystems">
        <title>Genome- and Community-Level Interaction Insights into Carbon Utilization and Element Cycling Functions of Hydrothermarchaeota in Hydrothermal Sediment.</title>
        <authorList>
            <person name="Zhou Z."/>
            <person name="Liu Y."/>
            <person name="Xu W."/>
            <person name="Pan J."/>
            <person name="Luo Z.H."/>
            <person name="Li M."/>
        </authorList>
    </citation>
    <scope>NUCLEOTIDE SEQUENCE [LARGE SCALE GENOMIC DNA]</scope>
    <source>
        <strain evidence="10">HyVt-527</strain>
    </source>
</reference>
<dbReference type="GO" id="GO:0000175">
    <property type="term" value="F:3'-5'-RNA exonuclease activity"/>
    <property type="evidence" value="ECO:0007669"/>
    <property type="project" value="TreeGrafter"/>
</dbReference>
<dbReference type="SUPFAM" id="SSF46915">
    <property type="entry name" value="Polynucleotide phosphorylase/guanosine pentaphosphate synthase (PNPase/GPSI), domain 3"/>
    <property type="match status" value="1"/>
</dbReference>
<dbReference type="InterPro" id="IPR036612">
    <property type="entry name" value="KH_dom_type_1_sf"/>
</dbReference>
<dbReference type="HAMAP" id="MF_01595">
    <property type="entry name" value="PNPase"/>
    <property type="match status" value="1"/>
</dbReference>
<dbReference type="Pfam" id="PF01138">
    <property type="entry name" value="RNase_PH"/>
    <property type="match status" value="2"/>
</dbReference>
<dbReference type="PROSITE" id="PS50084">
    <property type="entry name" value="KH_TYPE_1"/>
    <property type="match status" value="1"/>
</dbReference>
<dbReference type="EC" id="2.7.7.8" evidence="8"/>
<dbReference type="InterPro" id="IPR004088">
    <property type="entry name" value="KH_dom_type_1"/>
</dbReference>
<dbReference type="Pfam" id="PF03725">
    <property type="entry name" value="RNase_PH_C"/>
    <property type="match status" value="2"/>
</dbReference>
<evidence type="ECO:0000313" key="10">
    <source>
        <dbReference type="EMBL" id="HHJ52858.1"/>
    </source>
</evidence>
<dbReference type="InterPro" id="IPR027408">
    <property type="entry name" value="PNPase/RNase_PH_dom_sf"/>
</dbReference>
<dbReference type="SUPFAM" id="SSF54791">
    <property type="entry name" value="Eukaryotic type KH-domain (KH-domain type I)"/>
    <property type="match status" value="1"/>
</dbReference>
<dbReference type="GO" id="GO:0006396">
    <property type="term" value="P:RNA processing"/>
    <property type="evidence" value="ECO:0007669"/>
    <property type="project" value="InterPro"/>
</dbReference>
<keyword evidence="4 8" id="KW-0548">Nucleotidyltransferase</keyword>
<keyword evidence="7 8" id="KW-0694">RNA-binding</keyword>
<dbReference type="FunFam" id="3.30.1370.10:FF:000001">
    <property type="entry name" value="Polyribonucleotide nucleotidyltransferase"/>
    <property type="match status" value="1"/>
</dbReference>
<dbReference type="Gene3D" id="3.30.1370.10">
    <property type="entry name" value="K Homology domain, type 1"/>
    <property type="match status" value="1"/>
</dbReference>
<comment type="function">
    <text evidence="8">Involved in mRNA degradation. Catalyzes the phosphorolysis of single-stranded polyribonucleotides processively in the 3'- to 5'-direction.</text>
</comment>
<comment type="caution">
    <text evidence="10">The sequence shown here is derived from an EMBL/GenBank/DDBJ whole genome shotgun (WGS) entry which is preliminary data.</text>
</comment>
<dbReference type="InterPro" id="IPR036345">
    <property type="entry name" value="ExoRNase_PH_dom2_sf"/>
</dbReference>
<organism evidence="10">
    <name type="scientific">Caldithrix abyssi</name>
    <dbReference type="NCBI Taxonomy" id="187145"/>
    <lineage>
        <taxon>Bacteria</taxon>
        <taxon>Pseudomonadati</taxon>
        <taxon>Calditrichota</taxon>
        <taxon>Calditrichia</taxon>
        <taxon>Calditrichales</taxon>
        <taxon>Calditrichaceae</taxon>
        <taxon>Caldithrix</taxon>
    </lineage>
</organism>
<evidence type="ECO:0000259" key="9">
    <source>
        <dbReference type="PROSITE" id="PS50126"/>
    </source>
</evidence>
<dbReference type="FunFam" id="3.30.230.70:FF:000002">
    <property type="entry name" value="Polyribonucleotide nucleotidyltransferase"/>
    <property type="match status" value="1"/>
</dbReference>
<dbReference type="FunFam" id="2.40.50.140:FF:000189">
    <property type="entry name" value="Polyribonucleotide nucleotidyltransferase, putative"/>
    <property type="match status" value="1"/>
</dbReference>
<dbReference type="InterPro" id="IPR012340">
    <property type="entry name" value="NA-bd_OB-fold"/>
</dbReference>
<dbReference type="NCBIfam" id="NF008805">
    <property type="entry name" value="PRK11824.1"/>
    <property type="match status" value="1"/>
</dbReference>
<dbReference type="InterPro" id="IPR012162">
    <property type="entry name" value="PNPase"/>
</dbReference>
<dbReference type="InterPro" id="IPR015848">
    <property type="entry name" value="PNPase_PH_RNA-bd_bac/org-type"/>
</dbReference>
<dbReference type="GO" id="GO:0003723">
    <property type="term" value="F:RNA binding"/>
    <property type="evidence" value="ECO:0007669"/>
    <property type="project" value="UniProtKB-UniRule"/>
</dbReference>
<feature type="binding site" evidence="8">
    <location>
        <position position="483"/>
    </location>
    <ligand>
        <name>Mg(2+)</name>
        <dbReference type="ChEBI" id="CHEBI:18420"/>
    </ligand>
</feature>
<dbReference type="Pfam" id="PF00013">
    <property type="entry name" value="KH_1"/>
    <property type="match status" value="1"/>
</dbReference>
<dbReference type="GO" id="GO:0006402">
    <property type="term" value="P:mRNA catabolic process"/>
    <property type="evidence" value="ECO:0007669"/>
    <property type="project" value="UniProtKB-UniRule"/>
</dbReference>
<comment type="cofactor">
    <cofactor evidence="8">
        <name>Mg(2+)</name>
        <dbReference type="ChEBI" id="CHEBI:18420"/>
    </cofactor>
</comment>
<protein>
    <recommendedName>
        <fullName evidence="8">Polyribonucleotide nucleotidyltransferase</fullName>
        <ecNumber evidence="8">2.7.7.8</ecNumber>
    </recommendedName>
    <alternativeName>
        <fullName evidence="8">Polynucleotide phosphorylase</fullName>
        <shortName evidence="8">PNPase</shortName>
    </alternativeName>
</protein>
<evidence type="ECO:0000256" key="5">
    <source>
        <dbReference type="ARBA" id="ARBA00022723"/>
    </source>
</evidence>
<dbReference type="SMART" id="SM00316">
    <property type="entry name" value="S1"/>
    <property type="match status" value="1"/>
</dbReference>
<keyword evidence="5 8" id="KW-0479">Metal-binding</keyword>
<dbReference type="FunFam" id="3.30.230.70:FF:000001">
    <property type="entry name" value="Polyribonucleotide nucleotidyltransferase"/>
    <property type="match status" value="1"/>
</dbReference>
<dbReference type="GO" id="GO:0004654">
    <property type="term" value="F:polyribonucleotide nucleotidyltransferase activity"/>
    <property type="evidence" value="ECO:0007669"/>
    <property type="project" value="UniProtKB-UniRule"/>
</dbReference>
<dbReference type="InterPro" id="IPR004087">
    <property type="entry name" value="KH_dom"/>
</dbReference>
<dbReference type="InterPro" id="IPR001247">
    <property type="entry name" value="ExoRNase_PH_dom1"/>
</dbReference>
<dbReference type="CDD" id="cd11363">
    <property type="entry name" value="RNase_PH_PNPase_1"/>
    <property type="match status" value="1"/>
</dbReference>
<keyword evidence="3 8" id="KW-0808">Transferase</keyword>
<dbReference type="PANTHER" id="PTHR11252:SF0">
    <property type="entry name" value="POLYRIBONUCLEOTIDE NUCLEOTIDYLTRANSFERASE 1, MITOCHONDRIAL"/>
    <property type="match status" value="1"/>
</dbReference>
<evidence type="ECO:0000256" key="4">
    <source>
        <dbReference type="ARBA" id="ARBA00022695"/>
    </source>
</evidence>
<dbReference type="PANTHER" id="PTHR11252">
    <property type="entry name" value="POLYRIBONUCLEOTIDE NUCLEOTIDYLTRANSFERASE"/>
    <property type="match status" value="1"/>
</dbReference>
<dbReference type="InterPro" id="IPR003029">
    <property type="entry name" value="S1_domain"/>
</dbReference>
<dbReference type="SUPFAM" id="SSF54211">
    <property type="entry name" value="Ribosomal protein S5 domain 2-like"/>
    <property type="match status" value="2"/>
</dbReference>
<dbReference type="GO" id="GO:0005829">
    <property type="term" value="C:cytosol"/>
    <property type="evidence" value="ECO:0007669"/>
    <property type="project" value="TreeGrafter"/>
</dbReference>
<dbReference type="AlphaFoldDB" id="A0A7V5UF23"/>